<gene>
    <name evidence="2" type="ORF">QVD17_31301</name>
</gene>
<feature type="region of interest" description="Disordered" evidence="1">
    <location>
        <begin position="282"/>
        <end position="304"/>
    </location>
</feature>
<reference evidence="2" key="1">
    <citation type="journal article" date="2023" name="bioRxiv">
        <title>Improved chromosome-level genome assembly for marigold (Tagetes erecta).</title>
        <authorList>
            <person name="Jiang F."/>
            <person name="Yuan L."/>
            <person name="Wang S."/>
            <person name="Wang H."/>
            <person name="Xu D."/>
            <person name="Wang A."/>
            <person name="Fan W."/>
        </authorList>
    </citation>
    <scope>NUCLEOTIDE SEQUENCE</scope>
    <source>
        <strain evidence="2">WSJ</strain>
        <tissue evidence="2">Leaf</tissue>
    </source>
</reference>
<organism evidence="2 3">
    <name type="scientific">Tagetes erecta</name>
    <name type="common">African marigold</name>
    <dbReference type="NCBI Taxonomy" id="13708"/>
    <lineage>
        <taxon>Eukaryota</taxon>
        <taxon>Viridiplantae</taxon>
        <taxon>Streptophyta</taxon>
        <taxon>Embryophyta</taxon>
        <taxon>Tracheophyta</taxon>
        <taxon>Spermatophyta</taxon>
        <taxon>Magnoliopsida</taxon>
        <taxon>eudicotyledons</taxon>
        <taxon>Gunneridae</taxon>
        <taxon>Pentapetalae</taxon>
        <taxon>asterids</taxon>
        <taxon>campanulids</taxon>
        <taxon>Asterales</taxon>
        <taxon>Asteraceae</taxon>
        <taxon>Asteroideae</taxon>
        <taxon>Heliantheae alliance</taxon>
        <taxon>Tageteae</taxon>
        <taxon>Tagetes</taxon>
    </lineage>
</organism>
<feature type="compositionally biased region" description="Polar residues" evidence="1">
    <location>
        <begin position="1"/>
        <end position="10"/>
    </location>
</feature>
<feature type="compositionally biased region" description="Basic and acidic residues" evidence="1">
    <location>
        <begin position="325"/>
        <end position="338"/>
    </location>
</feature>
<proteinExistence type="predicted"/>
<keyword evidence="3" id="KW-1185">Reference proteome</keyword>
<evidence type="ECO:0000313" key="2">
    <source>
        <dbReference type="EMBL" id="KAK1415518.1"/>
    </source>
</evidence>
<protein>
    <recommendedName>
        <fullName evidence="4">Flocculation protein</fullName>
    </recommendedName>
</protein>
<evidence type="ECO:0008006" key="4">
    <source>
        <dbReference type="Google" id="ProtNLM"/>
    </source>
</evidence>
<accession>A0AAD8NP71</accession>
<feature type="compositionally biased region" description="Basic and acidic residues" evidence="1">
    <location>
        <begin position="543"/>
        <end position="555"/>
    </location>
</feature>
<evidence type="ECO:0000256" key="1">
    <source>
        <dbReference type="SAM" id="MobiDB-lite"/>
    </source>
</evidence>
<feature type="compositionally biased region" description="Low complexity" evidence="1">
    <location>
        <begin position="19"/>
        <end position="28"/>
    </location>
</feature>
<dbReference type="PANTHER" id="PTHR36741:SF1">
    <property type="entry name" value="OS07G0100500 PROTEIN"/>
    <property type="match status" value="1"/>
</dbReference>
<feature type="region of interest" description="Disordered" evidence="1">
    <location>
        <begin position="321"/>
        <end position="350"/>
    </location>
</feature>
<dbReference type="Proteomes" id="UP001229421">
    <property type="component" value="Unassembled WGS sequence"/>
</dbReference>
<feature type="region of interest" description="Disordered" evidence="1">
    <location>
        <begin position="533"/>
        <end position="555"/>
    </location>
</feature>
<dbReference type="EMBL" id="JAUHHV010000008">
    <property type="protein sequence ID" value="KAK1415518.1"/>
    <property type="molecule type" value="Genomic_DNA"/>
</dbReference>
<sequence length="555" mass="60482">MNNSEKQQPPVSDPEVDEQQPQQQQQQQSNDDDYSTGISRDSLAMRNGNDIGLADRLTDLLVGDGDRDSDLLMQRNGERGTVVRWLMALDMQVMGACRADERLKPLLLKVNASSVAEDRLISHLSQHFEPSEVGLLARCLCIPLVSVRVGKVKKQGTLLTPTSTRGNLVISLLPTSDLRISFLADDGYTETLSVLRNVSDCSSVMIEGIPTDSSGRSFAVRIPNKDPFYFWCSEKSRLLGNELLEKMKNLLERKPSLAELTGISDSRLERFVHHLRSNFLGSNTTSEDGQTSQPQNLLSKPSRSRSCNFQVVLSPRPSSFKLRRRTDGARIETSEKHPVPCPSTSNHGKRKILDSSSVTCLFPSLPVPSSTSAPQISPPYYCWCPPVVSVSTLQTESFTLPPLSSLLPKPSPSLSEIPILPLSISAASQHIPVFTPLMCDPIVHLPAFDICSSGQAYLVNSGPAITVSIPPLHNPLVQETTESEKSARDTLQVLINGSGQFPSIVTSSEGNMNVIAAMSLVSTGMMRCIEQGDVVESGGPGLNKDDSSEESSSRE</sequence>
<dbReference type="PANTHER" id="PTHR36741">
    <property type="entry name" value="OS07G0100500 PROTEIN"/>
    <property type="match status" value="1"/>
</dbReference>
<name>A0AAD8NP71_TARER</name>
<evidence type="ECO:0000313" key="3">
    <source>
        <dbReference type="Proteomes" id="UP001229421"/>
    </source>
</evidence>
<feature type="region of interest" description="Disordered" evidence="1">
    <location>
        <begin position="1"/>
        <end position="42"/>
    </location>
</feature>
<comment type="caution">
    <text evidence="2">The sequence shown here is derived from an EMBL/GenBank/DDBJ whole genome shotgun (WGS) entry which is preliminary data.</text>
</comment>
<dbReference type="AlphaFoldDB" id="A0AAD8NP71"/>